<dbReference type="Proteomes" id="UP000187495">
    <property type="component" value="Unassembled WGS sequence"/>
</dbReference>
<dbReference type="RefSeq" id="WP_076554566.1">
    <property type="nucleotide sequence ID" value="NZ_FTNU01000002.1"/>
</dbReference>
<gene>
    <name evidence="3" type="ORF">SAMN02745664_10277</name>
</gene>
<accession>A0A1N7DSB3</accession>
<evidence type="ECO:0000313" key="4">
    <source>
        <dbReference type="Proteomes" id="UP000187495"/>
    </source>
</evidence>
<keyword evidence="4" id="KW-1185">Reference proteome</keyword>
<dbReference type="EMBL" id="FTNU01000002">
    <property type="protein sequence ID" value="SIR78737.1"/>
    <property type="molecule type" value="Genomic_DNA"/>
</dbReference>
<dbReference type="AlphaFoldDB" id="A0A1N7DSB3"/>
<reference evidence="4" key="1">
    <citation type="submission" date="2017-01" db="EMBL/GenBank/DDBJ databases">
        <authorList>
            <person name="Varghese N."/>
            <person name="Submissions S."/>
        </authorList>
    </citation>
    <scope>NUCLEOTIDE SEQUENCE [LARGE SCALE GENOMIC DNA]</scope>
    <source>
        <strain evidence="4">DSM 21768</strain>
    </source>
</reference>
<feature type="domain" description="DUF2059" evidence="2">
    <location>
        <begin position="103"/>
        <end position="145"/>
    </location>
</feature>
<proteinExistence type="predicted"/>
<protein>
    <recommendedName>
        <fullName evidence="2">DUF2059 domain-containing protein</fullName>
    </recommendedName>
</protein>
<sequence>MKKLTLALLTSTAIMLTNPALAQTPSNESIARLLQVTNFAKETQASFRTSMVESFTTTTIEQAKQQNPNLTADQIIKIDEIARPFANQIADELWADPAFLNIMLGDINALYQQVFNQQEVDAMIAFYDSPIGQSINRKQTQVVQDFYTNILPRVDNYKAAYAKNNRKKFLQFEKQLLEILSE</sequence>
<dbReference type="STRING" id="34061.B0189_03350"/>
<keyword evidence="1" id="KW-0732">Signal</keyword>
<dbReference type="InterPro" id="IPR018637">
    <property type="entry name" value="DUF2059"/>
</dbReference>
<evidence type="ECO:0000259" key="2">
    <source>
        <dbReference type="Pfam" id="PF09832"/>
    </source>
</evidence>
<evidence type="ECO:0000256" key="1">
    <source>
        <dbReference type="SAM" id="SignalP"/>
    </source>
</evidence>
<feature type="signal peptide" evidence="1">
    <location>
        <begin position="1"/>
        <end position="22"/>
    </location>
</feature>
<evidence type="ECO:0000313" key="3">
    <source>
        <dbReference type="EMBL" id="SIR78737.1"/>
    </source>
</evidence>
<feature type="chain" id="PRO_5012320187" description="DUF2059 domain-containing protein" evidence="1">
    <location>
        <begin position="23"/>
        <end position="182"/>
    </location>
</feature>
<dbReference type="Pfam" id="PF09832">
    <property type="entry name" value="DUF2059"/>
    <property type="match status" value="1"/>
</dbReference>
<organism evidence="3 4">
    <name type="scientific">Moraxella cuniculi DSM 21768</name>
    <dbReference type="NCBI Taxonomy" id="1122245"/>
    <lineage>
        <taxon>Bacteria</taxon>
        <taxon>Pseudomonadati</taxon>
        <taxon>Pseudomonadota</taxon>
        <taxon>Gammaproteobacteria</taxon>
        <taxon>Moraxellales</taxon>
        <taxon>Moraxellaceae</taxon>
        <taxon>Moraxella</taxon>
    </lineage>
</organism>
<name>A0A1N7DSB3_9GAMM</name>